<protein>
    <recommendedName>
        <fullName evidence="5">Carboxylesterase type B domain-containing protein</fullName>
    </recommendedName>
</protein>
<dbReference type="InterPro" id="IPR029058">
    <property type="entry name" value="AB_hydrolase_fold"/>
</dbReference>
<dbReference type="Gene3D" id="3.40.50.1820">
    <property type="entry name" value="alpha/beta hydrolase"/>
    <property type="match status" value="1"/>
</dbReference>
<dbReference type="AlphaFoldDB" id="A0AAV8XNE3"/>
<dbReference type="Proteomes" id="UP001162162">
    <property type="component" value="Unassembled WGS sequence"/>
</dbReference>
<feature type="domain" description="Carboxylesterase type B" evidence="5">
    <location>
        <begin position="5"/>
        <end position="133"/>
    </location>
</feature>
<dbReference type="PANTHER" id="PTHR43142">
    <property type="entry name" value="CARBOXYLIC ESTER HYDROLASE"/>
    <property type="match status" value="1"/>
</dbReference>
<gene>
    <name evidence="6" type="ORF">NQ318_000113</name>
</gene>
<evidence type="ECO:0000259" key="5">
    <source>
        <dbReference type="Pfam" id="PF00135"/>
    </source>
</evidence>
<keyword evidence="2" id="KW-0719">Serine esterase</keyword>
<dbReference type="InterPro" id="IPR002018">
    <property type="entry name" value="CarbesteraseB"/>
</dbReference>
<keyword evidence="7" id="KW-1185">Reference proteome</keyword>
<sequence>MSFSRSIIHNAKLQSQFSDVYFYQFSYYGPMGVYDVYIEGADRITHTEDVFYMWPTGNNSDMGQYPDSDVLTSKRYVTLFANFAKTLNPTPEPSSLFQNITWPKITPDNFPYLNINDTLELRINPKENTYEKWVEVYETMAIKPYDTF</sequence>
<evidence type="ECO:0000256" key="2">
    <source>
        <dbReference type="ARBA" id="ARBA00022487"/>
    </source>
</evidence>
<keyword evidence="3" id="KW-0378">Hydrolase</keyword>
<evidence type="ECO:0000256" key="3">
    <source>
        <dbReference type="ARBA" id="ARBA00022801"/>
    </source>
</evidence>
<comment type="similarity">
    <text evidence="1">Belongs to the type-B carboxylesterase/lipase family.</text>
</comment>
<proteinExistence type="inferred from homology"/>
<dbReference type="PANTHER" id="PTHR43142:SF1">
    <property type="entry name" value="CARBOXYLIC ESTER HYDROLASE"/>
    <property type="match status" value="1"/>
</dbReference>
<accession>A0AAV8XNE3</accession>
<evidence type="ECO:0000313" key="6">
    <source>
        <dbReference type="EMBL" id="KAJ8940291.1"/>
    </source>
</evidence>
<organism evidence="6 7">
    <name type="scientific">Aromia moschata</name>
    <dbReference type="NCBI Taxonomy" id="1265417"/>
    <lineage>
        <taxon>Eukaryota</taxon>
        <taxon>Metazoa</taxon>
        <taxon>Ecdysozoa</taxon>
        <taxon>Arthropoda</taxon>
        <taxon>Hexapoda</taxon>
        <taxon>Insecta</taxon>
        <taxon>Pterygota</taxon>
        <taxon>Neoptera</taxon>
        <taxon>Endopterygota</taxon>
        <taxon>Coleoptera</taxon>
        <taxon>Polyphaga</taxon>
        <taxon>Cucujiformia</taxon>
        <taxon>Chrysomeloidea</taxon>
        <taxon>Cerambycidae</taxon>
        <taxon>Cerambycinae</taxon>
        <taxon>Callichromatini</taxon>
        <taxon>Aromia</taxon>
    </lineage>
</organism>
<dbReference type="GO" id="GO:0052689">
    <property type="term" value="F:carboxylic ester hydrolase activity"/>
    <property type="evidence" value="ECO:0007669"/>
    <property type="project" value="UniProtKB-KW"/>
</dbReference>
<evidence type="ECO:0000256" key="4">
    <source>
        <dbReference type="ARBA" id="ARBA00023180"/>
    </source>
</evidence>
<reference evidence="6" key="1">
    <citation type="journal article" date="2023" name="Insect Mol. Biol.">
        <title>Genome sequencing provides insights into the evolution of gene families encoding plant cell wall-degrading enzymes in longhorned beetles.</title>
        <authorList>
            <person name="Shin N.R."/>
            <person name="Okamura Y."/>
            <person name="Kirsch R."/>
            <person name="Pauchet Y."/>
        </authorList>
    </citation>
    <scope>NUCLEOTIDE SEQUENCE</scope>
    <source>
        <strain evidence="6">AMC_N1</strain>
    </source>
</reference>
<keyword evidence="4" id="KW-0325">Glycoprotein</keyword>
<comment type="caution">
    <text evidence="6">The sequence shown here is derived from an EMBL/GenBank/DDBJ whole genome shotgun (WGS) entry which is preliminary data.</text>
</comment>
<name>A0AAV8XNE3_9CUCU</name>
<evidence type="ECO:0000313" key="7">
    <source>
        <dbReference type="Proteomes" id="UP001162162"/>
    </source>
</evidence>
<dbReference type="Pfam" id="PF00135">
    <property type="entry name" value="COesterase"/>
    <property type="match status" value="1"/>
</dbReference>
<dbReference type="SUPFAM" id="SSF53474">
    <property type="entry name" value="alpha/beta-Hydrolases"/>
    <property type="match status" value="1"/>
</dbReference>
<evidence type="ECO:0000256" key="1">
    <source>
        <dbReference type="ARBA" id="ARBA00005964"/>
    </source>
</evidence>
<dbReference type="EMBL" id="JAPWTK010000441">
    <property type="protein sequence ID" value="KAJ8940291.1"/>
    <property type="molecule type" value="Genomic_DNA"/>
</dbReference>